<sequence length="135" mass="14683">MGAASLPSARPLPRVLSVSGTGGIPASALPFLARLPLRLGRVSGSPSDENVKKLRKPKPWKHSQPLTRTQLKQMRDEFWDTEPHYGGQKEIWDALRAAAEAADLTLAQAIVDSAGIIVSNADMTTCYDERGNYIN</sequence>
<dbReference type="EMBL" id="NMUH01005225">
    <property type="protein sequence ID" value="MQM12187.1"/>
    <property type="molecule type" value="Genomic_DNA"/>
</dbReference>
<comment type="caution">
    <text evidence="3">The sequence shown here is derived from an EMBL/GenBank/DDBJ whole genome shotgun (WGS) entry which is preliminary data.</text>
</comment>
<dbReference type="InterPro" id="IPR039869">
    <property type="entry name" value="UBTD1/2"/>
</dbReference>
<keyword evidence="4" id="KW-1185">Reference proteome</keyword>
<feature type="domain" description="DC-UbP/UBTD2 N-terminal" evidence="2">
    <location>
        <begin position="52"/>
        <end position="133"/>
    </location>
</feature>
<dbReference type="Gene3D" id="1.20.225.20">
    <property type="entry name" value="Ub domain-containing protein, DC-UbP/UBTD2, N-terminal domain"/>
    <property type="match status" value="1"/>
</dbReference>
<dbReference type="AlphaFoldDB" id="A0A843WVR0"/>
<evidence type="ECO:0000313" key="4">
    <source>
        <dbReference type="Proteomes" id="UP000652761"/>
    </source>
</evidence>
<dbReference type="InterPro" id="IPR032752">
    <property type="entry name" value="DC-UbP/UBTD2_N"/>
</dbReference>
<evidence type="ECO:0000256" key="1">
    <source>
        <dbReference type="SAM" id="MobiDB-lite"/>
    </source>
</evidence>
<feature type="region of interest" description="Disordered" evidence="1">
    <location>
        <begin position="43"/>
        <end position="67"/>
    </location>
</feature>
<organism evidence="3 4">
    <name type="scientific">Colocasia esculenta</name>
    <name type="common">Wild taro</name>
    <name type="synonym">Arum esculentum</name>
    <dbReference type="NCBI Taxonomy" id="4460"/>
    <lineage>
        <taxon>Eukaryota</taxon>
        <taxon>Viridiplantae</taxon>
        <taxon>Streptophyta</taxon>
        <taxon>Embryophyta</taxon>
        <taxon>Tracheophyta</taxon>
        <taxon>Spermatophyta</taxon>
        <taxon>Magnoliopsida</taxon>
        <taxon>Liliopsida</taxon>
        <taxon>Araceae</taxon>
        <taxon>Aroideae</taxon>
        <taxon>Colocasieae</taxon>
        <taxon>Colocasia</taxon>
    </lineage>
</organism>
<dbReference type="Proteomes" id="UP000652761">
    <property type="component" value="Unassembled WGS sequence"/>
</dbReference>
<dbReference type="PANTHER" id="PTHR13609">
    <property type="entry name" value="UBIQUITIN DOMAIN CONTAINING 1 PROTEIN-RELATED"/>
    <property type="match status" value="1"/>
</dbReference>
<name>A0A843WVR0_COLES</name>
<evidence type="ECO:0000259" key="2">
    <source>
        <dbReference type="Pfam" id="PF16455"/>
    </source>
</evidence>
<protein>
    <recommendedName>
        <fullName evidence="2">DC-UbP/UBTD2 N-terminal domain-containing protein</fullName>
    </recommendedName>
</protein>
<reference evidence="3" key="1">
    <citation type="submission" date="2017-07" db="EMBL/GenBank/DDBJ databases">
        <title>Taro Niue Genome Assembly and Annotation.</title>
        <authorList>
            <person name="Atibalentja N."/>
            <person name="Keating K."/>
            <person name="Fields C.J."/>
        </authorList>
    </citation>
    <scope>NUCLEOTIDE SEQUENCE</scope>
    <source>
        <strain evidence="3">Niue_2</strain>
        <tissue evidence="3">Leaf</tissue>
    </source>
</reference>
<accession>A0A843WVR0</accession>
<evidence type="ECO:0000313" key="3">
    <source>
        <dbReference type="EMBL" id="MQM12187.1"/>
    </source>
</evidence>
<proteinExistence type="predicted"/>
<dbReference type="InterPro" id="IPR038169">
    <property type="entry name" value="DC-UbP/UBTD2_N_sf"/>
</dbReference>
<dbReference type="OrthoDB" id="1640476at2759"/>
<gene>
    <name evidence="3" type="ORF">Taro_045101</name>
</gene>
<dbReference type="Pfam" id="PF16455">
    <property type="entry name" value="UBD"/>
    <property type="match status" value="1"/>
</dbReference>